<evidence type="ECO:0000256" key="4">
    <source>
        <dbReference type="ARBA" id="ARBA00023172"/>
    </source>
</evidence>
<dbReference type="Proteomes" id="UP000183920">
    <property type="component" value="Unassembled WGS sequence"/>
</dbReference>
<reference evidence="7" key="1">
    <citation type="submission" date="2015-06" db="EMBL/GenBank/DDBJ databases">
        <authorList>
            <person name="Urmite Genomes"/>
        </authorList>
    </citation>
    <scope>NUCLEOTIDE SEQUENCE [LARGE SCALE GENOMIC DNA]</scope>
    <source>
        <strain evidence="7">CSUR P1867</strain>
    </source>
</reference>
<dbReference type="AlphaFoldDB" id="A0A0G4Q327"/>
<dbReference type="InterPro" id="IPR002104">
    <property type="entry name" value="Integrase_catalytic"/>
</dbReference>
<dbReference type="CDD" id="cd00796">
    <property type="entry name" value="INT_Rci_Hp1_C"/>
    <property type="match status" value="1"/>
</dbReference>
<dbReference type="RefSeq" id="WP_072063092.1">
    <property type="nucleotide sequence ID" value="NZ_CVRY01000002.1"/>
</dbReference>
<proteinExistence type="inferred from homology"/>
<dbReference type="EMBL" id="CVRY01000002">
    <property type="protein sequence ID" value="CRL60250.1"/>
    <property type="molecule type" value="Genomic_DNA"/>
</dbReference>
<evidence type="ECO:0000256" key="2">
    <source>
        <dbReference type="ARBA" id="ARBA00022908"/>
    </source>
</evidence>
<keyword evidence="2" id="KW-0229">DNA integration</keyword>
<keyword evidence="3" id="KW-0238">DNA-binding</keyword>
<dbReference type="GO" id="GO:0003677">
    <property type="term" value="F:DNA binding"/>
    <property type="evidence" value="ECO:0007669"/>
    <property type="project" value="UniProtKB-KW"/>
</dbReference>
<dbReference type="InterPro" id="IPR011010">
    <property type="entry name" value="DNA_brk_join_enz"/>
</dbReference>
<dbReference type="PANTHER" id="PTHR30349">
    <property type="entry name" value="PHAGE INTEGRASE-RELATED"/>
    <property type="match status" value="1"/>
</dbReference>
<dbReference type="GO" id="GO:0015074">
    <property type="term" value="P:DNA integration"/>
    <property type="evidence" value="ECO:0007669"/>
    <property type="project" value="UniProtKB-KW"/>
</dbReference>
<comment type="similarity">
    <text evidence="1">Belongs to the 'phage' integrase family.</text>
</comment>
<keyword evidence="4" id="KW-0233">DNA recombination</keyword>
<dbReference type="SUPFAM" id="SSF56349">
    <property type="entry name" value="DNA breaking-rejoining enzymes"/>
    <property type="match status" value="1"/>
</dbReference>
<evidence type="ECO:0000313" key="7">
    <source>
        <dbReference type="Proteomes" id="UP000183920"/>
    </source>
</evidence>
<dbReference type="GO" id="GO:0006310">
    <property type="term" value="P:DNA recombination"/>
    <property type="evidence" value="ECO:0007669"/>
    <property type="project" value="UniProtKB-KW"/>
</dbReference>
<dbReference type="InterPro" id="IPR013762">
    <property type="entry name" value="Integrase-like_cat_sf"/>
</dbReference>
<dbReference type="Pfam" id="PF00589">
    <property type="entry name" value="Phage_integrase"/>
    <property type="match status" value="1"/>
</dbReference>
<evidence type="ECO:0000256" key="3">
    <source>
        <dbReference type="ARBA" id="ARBA00023125"/>
    </source>
</evidence>
<dbReference type="Gene3D" id="1.10.150.130">
    <property type="match status" value="1"/>
</dbReference>
<evidence type="ECO:0000259" key="5">
    <source>
        <dbReference type="PROSITE" id="PS51898"/>
    </source>
</evidence>
<accession>A0A0G4Q327</accession>
<organism evidence="6 7">
    <name type="scientific">Proteus penneri</name>
    <dbReference type="NCBI Taxonomy" id="102862"/>
    <lineage>
        <taxon>Bacteria</taxon>
        <taxon>Pseudomonadati</taxon>
        <taxon>Pseudomonadota</taxon>
        <taxon>Gammaproteobacteria</taxon>
        <taxon>Enterobacterales</taxon>
        <taxon>Morganellaceae</taxon>
        <taxon>Proteus</taxon>
    </lineage>
</organism>
<dbReference type="InterPro" id="IPR050090">
    <property type="entry name" value="Tyrosine_recombinase_XerCD"/>
</dbReference>
<dbReference type="PROSITE" id="PS51898">
    <property type="entry name" value="TYR_RECOMBINASE"/>
    <property type="match status" value="1"/>
</dbReference>
<evidence type="ECO:0000256" key="1">
    <source>
        <dbReference type="ARBA" id="ARBA00008857"/>
    </source>
</evidence>
<dbReference type="Gene3D" id="1.10.443.10">
    <property type="entry name" value="Intergrase catalytic core"/>
    <property type="match status" value="1"/>
</dbReference>
<name>A0A0G4Q327_9GAMM</name>
<protein>
    <submittedName>
        <fullName evidence="6">Tyrosine recombinase XerD</fullName>
    </submittedName>
</protein>
<evidence type="ECO:0000313" key="6">
    <source>
        <dbReference type="EMBL" id="CRL60250.1"/>
    </source>
</evidence>
<dbReference type="PANTHER" id="PTHR30349:SF64">
    <property type="entry name" value="PROPHAGE INTEGRASE INTD-RELATED"/>
    <property type="match status" value="1"/>
</dbReference>
<feature type="domain" description="Tyr recombinase" evidence="5">
    <location>
        <begin position="157"/>
        <end position="325"/>
    </location>
</feature>
<gene>
    <name evidence="6" type="primary">xerD_1</name>
    <name evidence="6" type="ORF">BN1804_00837</name>
</gene>
<sequence length="348" mass="40344">MPIYKRGNTFWIDVTSPSGERIRRSTGTTNKVKAQEYHDKLKYDLWQIDKLDKSPERTFDEMMILALRNAESHRSFANAQTNARYFLAIFKGRKLSTITSDEITNSLPVYSTKTKRKLSNASKNRYRSFIMRAFSLAHKSGWIKEKPHVPSFREPVVRVRWIEKEVAIELIDNLKLKWMKDLVSLALLTGARRGELLSLTWSNVDLDRGVAIVTPENSKSNRGRPLPLNEDAVNILRNIPREFEYVFTRTGKRKRSIGLEDFERAVRLTGLTDFRFHDLRHTWASWHVQSGTPLMVLKEMGGWETLEMVKRYAHLSGEHLTKYSERVTISTHSKNEASKKPHLTLLTG</sequence>
<dbReference type="InterPro" id="IPR010998">
    <property type="entry name" value="Integrase_recombinase_N"/>
</dbReference>